<sequence>KEKYIIVLPEYGGDMLFISSIKTTKIPISYSDYSQLARFLETIQLNEDTKLCVDITGFIIPHMLFAIRYLQKRKNVKQIDIIYTEPQKYTNEENTYFSDFYHDVAQVFGYGGSPNPNVDNDLLIIASGYDDSRITDVASKKKHVKNKIQLFGFPPAQADMFQENMLRAYKAESAVGNEGFKNLDLNLYAPASDPFVVPQTIKRYIDKEQRNNLFSNIYLAPVSTKPHALGMALYCLWENSKEDKSISIIYPIC</sequence>
<dbReference type="EMBL" id="SNRY01009074">
    <property type="protein sequence ID" value="KAA6307570.1"/>
    <property type="molecule type" value="Genomic_DNA"/>
</dbReference>
<protein>
    <submittedName>
        <fullName evidence="1">Uncharacterized protein</fullName>
    </submittedName>
</protein>
<organism evidence="1">
    <name type="scientific">termite gut metagenome</name>
    <dbReference type="NCBI Taxonomy" id="433724"/>
    <lineage>
        <taxon>unclassified sequences</taxon>
        <taxon>metagenomes</taxon>
        <taxon>organismal metagenomes</taxon>
    </lineage>
</organism>
<reference evidence="1" key="1">
    <citation type="submission" date="2019-03" db="EMBL/GenBank/DDBJ databases">
        <title>Single cell metagenomics reveals metabolic interactions within the superorganism composed of flagellate Streblomastix strix and complex community of Bacteroidetes bacteria on its surface.</title>
        <authorList>
            <person name="Treitli S.C."/>
            <person name="Kolisko M."/>
            <person name="Husnik F."/>
            <person name="Keeling P."/>
            <person name="Hampl V."/>
        </authorList>
    </citation>
    <scope>NUCLEOTIDE SEQUENCE</scope>
    <source>
        <strain evidence="1">STM</strain>
    </source>
</reference>
<dbReference type="AlphaFoldDB" id="A0A5J4PF82"/>
<accession>A0A5J4PF82</accession>
<evidence type="ECO:0000313" key="1">
    <source>
        <dbReference type="EMBL" id="KAA6307570.1"/>
    </source>
</evidence>
<feature type="non-terminal residue" evidence="1">
    <location>
        <position position="1"/>
    </location>
</feature>
<proteinExistence type="predicted"/>
<name>A0A5J4PF82_9ZZZZ</name>
<gene>
    <name evidence="1" type="ORF">EZS27_040758</name>
</gene>
<comment type="caution">
    <text evidence="1">The sequence shown here is derived from an EMBL/GenBank/DDBJ whole genome shotgun (WGS) entry which is preliminary data.</text>
</comment>
<feature type="non-terminal residue" evidence="1">
    <location>
        <position position="253"/>
    </location>
</feature>